<evidence type="ECO:0000313" key="2">
    <source>
        <dbReference type="Proteomes" id="UP001208567"/>
    </source>
</evidence>
<dbReference type="Pfam" id="PF03698">
    <property type="entry name" value="UPF0180"/>
    <property type="match status" value="1"/>
</dbReference>
<comment type="caution">
    <text evidence="1">The sequence shown here is derived from an EMBL/GenBank/DDBJ whole genome shotgun (WGS) entry which is preliminary data.</text>
</comment>
<accession>A0ABQ5N1W9</accession>
<keyword evidence="2" id="KW-1185">Reference proteome</keyword>
<dbReference type="InterPro" id="IPR005370">
    <property type="entry name" value="UPF0180"/>
</dbReference>
<dbReference type="Proteomes" id="UP001208567">
    <property type="component" value="Unassembled WGS sequence"/>
</dbReference>
<organism evidence="1 2">
    <name type="scientific">Clostridium omnivorum</name>
    <dbReference type="NCBI Taxonomy" id="1604902"/>
    <lineage>
        <taxon>Bacteria</taxon>
        <taxon>Bacillati</taxon>
        <taxon>Bacillota</taxon>
        <taxon>Clostridia</taxon>
        <taxon>Eubacteriales</taxon>
        <taxon>Clostridiaceae</taxon>
        <taxon>Clostridium</taxon>
    </lineage>
</organism>
<dbReference type="RefSeq" id="WP_264848456.1">
    <property type="nucleotide sequence ID" value="NZ_BRXR01000001.1"/>
</dbReference>
<name>A0ABQ5N1W9_9CLOT</name>
<proteinExistence type="predicted"/>
<evidence type="ECO:0000313" key="1">
    <source>
        <dbReference type="EMBL" id="GLC29171.1"/>
    </source>
</evidence>
<gene>
    <name evidence="1" type="ORF">bsdE14_05810</name>
</gene>
<evidence type="ECO:0008006" key="3">
    <source>
        <dbReference type="Google" id="ProtNLM"/>
    </source>
</evidence>
<protein>
    <recommendedName>
        <fullName evidence="3">YkuS family protein</fullName>
    </recommendedName>
</protein>
<sequence>MKSIGIQKGLNTVKDYLQNSGYQTYEVDTTNKNNPTTLKSFDALIVTGMDDNEMGYDNTSTKIPVVNANGMTPEDVKKFLDTNLK</sequence>
<dbReference type="EMBL" id="BRXR01000001">
    <property type="protein sequence ID" value="GLC29171.1"/>
    <property type="molecule type" value="Genomic_DNA"/>
</dbReference>
<reference evidence="1 2" key="1">
    <citation type="journal article" date="2024" name="Int. J. Syst. Evol. Microbiol.">
        <title>Clostridium omnivorum sp. nov., isolated from anoxic soil under the treatment of reductive soil disinfestation.</title>
        <authorList>
            <person name="Ueki A."/>
            <person name="Tonouchi A."/>
            <person name="Kaku N."/>
            <person name="Honma S."/>
            <person name="Ueki K."/>
        </authorList>
    </citation>
    <scope>NUCLEOTIDE SEQUENCE [LARGE SCALE GENOMIC DNA]</scope>
    <source>
        <strain evidence="1 2">E14</strain>
    </source>
</reference>